<sequence>MFNNDRYITAGVQNEIPLELQLFMWNCIDTLKEQGKKLDYLQVFELSKERADDVLYQKIEHRQEVPEYSATYRLFPKEMIDAKVFVIDDGKHSTMDVI</sequence>
<dbReference type="EMBL" id="CP020953">
    <property type="protein sequence ID" value="AWI07681.1"/>
    <property type="molecule type" value="Genomic_DNA"/>
</dbReference>
<name>A0A2U8DYU5_9CLOT</name>
<organism evidence="1 2">
    <name type="scientific">Clostridium drakei</name>
    <dbReference type="NCBI Taxonomy" id="332101"/>
    <lineage>
        <taxon>Bacteria</taxon>
        <taxon>Bacillati</taxon>
        <taxon>Bacillota</taxon>
        <taxon>Clostridia</taxon>
        <taxon>Eubacteriales</taxon>
        <taxon>Clostridiaceae</taxon>
        <taxon>Clostridium</taxon>
    </lineage>
</organism>
<dbReference type="Proteomes" id="UP000244910">
    <property type="component" value="Chromosome"/>
</dbReference>
<dbReference type="Pfam" id="PF06124">
    <property type="entry name" value="DUF960"/>
    <property type="match status" value="1"/>
</dbReference>
<dbReference type="AlphaFoldDB" id="A0A2U8DYU5"/>
<dbReference type="InterPro" id="IPR009303">
    <property type="entry name" value="DUF960"/>
</dbReference>
<dbReference type="Gene3D" id="3.10.450.150">
    <property type="entry name" value="enterococcus faecalis protein"/>
    <property type="match status" value="1"/>
</dbReference>
<dbReference type="OrthoDB" id="1756859at2"/>
<dbReference type="KEGG" id="cdrk:B9W14_00905"/>
<evidence type="ECO:0000313" key="2">
    <source>
        <dbReference type="Proteomes" id="UP000244910"/>
    </source>
</evidence>
<reference evidence="2" key="1">
    <citation type="submission" date="2017-04" db="EMBL/GenBank/DDBJ databases">
        <authorList>
            <person name="Song Y."/>
            <person name="Cho B.-K."/>
        </authorList>
    </citation>
    <scope>NUCLEOTIDE SEQUENCE [LARGE SCALE GENOMIC DNA]</scope>
    <source>
        <strain evidence="2">SL1</strain>
    </source>
</reference>
<evidence type="ECO:0000313" key="1">
    <source>
        <dbReference type="EMBL" id="AWI07681.1"/>
    </source>
</evidence>
<keyword evidence="2" id="KW-1185">Reference proteome</keyword>
<proteinExistence type="predicted"/>
<gene>
    <name evidence="1" type="ORF">B9W14_00905</name>
</gene>
<accession>A0A2U8DYU5</accession>
<protein>
    <submittedName>
        <fullName evidence="1">Uncharacterized protein</fullName>
    </submittedName>
</protein>